<protein>
    <recommendedName>
        <fullName evidence="3">SCP domain-containing protein</fullName>
    </recommendedName>
</protein>
<feature type="compositionally biased region" description="Low complexity" evidence="1">
    <location>
        <begin position="267"/>
        <end position="282"/>
    </location>
</feature>
<dbReference type="OrthoDB" id="159280at2759"/>
<dbReference type="KEGG" id="blac:94345773"/>
<evidence type="ECO:0000313" key="5">
    <source>
        <dbReference type="Proteomes" id="UP000294530"/>
    </source>
</evidence>
<dbReference type="RefSeq" id="XP_067820861.1">
    <property type="nucleotide sequence ID" value="XM_067960102.1"/>
</dbReference>
<dbReference type="EMBL" id="SHOA02000004">
    <property type="protein sequence ID" value="TDH71362.1"/>
    <property type="molecule type" value="Genomic_DNA"/>
</dbReference>
<dbReference type="PANTHER" id="PTHR31157:SF1">
    <property type="entry name" value="SCP DOMAIN-CONTAINING PROTEIN"/>
    <property type="match status" value="1"/>
</dbReference>
<keyword evidence="2" id="KW-0732">Signal</keyword>
<proteinExistence type="predicted"/>
<name>A0A976FQY9_BRELC</name>
<feature type="compositionally biased region" description="Acidic residues" evidence="1">
    <location>
        <begin position="255"/>
        <end position="265"/>
    </location>
</feature>
<dbReference type="AlphaFoldDB" id="A0A976FQY9"/>
<feature type="domain" description="SCP" evidence="3">
    <location>
        <begin position="37"/>
        <end position="154"/>
    </location>
</feature>
<dbReference type="CDD" id="cd05379">
    <property type="entry name" value="CAP_bacterial"/>
    <property type="match status" value="1"/>
</dbReference>
<dbReference type="PANTHER" id="PTHR31157">
    <property type="entry name" value="SCP DOMAIN-CONTAINING PROTEIN"/>
    <property type="match status" value="1"/>
</dbReference>
<evidence type="ECO:0000256" key="2">
    <source>
        <dbReference type="SAM" id="SignalP"/>
    </source>
</evidence>
<gene>
    <name evidence="4" type="ORF">CCR75_002002</name>
</gene>
<comment type="caution">
    <text evidence="4">The sequence shown here is derived from an EMBL/GenBank/DDBJ whole genome shotgun (WGS) entry which is preliminary data.</text>
</comment>
<dbReference type="Gene3D" id="3.40.33.10">
    <property type="entry name" value="CAP"/>
    <property type="match status" value="1"/>
</dbReference>
<feature type="signal peptide" evidence="2">
    <location>
        <begin position="1"/>
        <end position="22"/>
    </location>
</feature>
<accession>A0A976FQY9</accession>
<sequence length="356" mass="36442">MYALNVVVVASVALVVAVNASAHRTLQAVDFRDDIEEAINAARKAKGLSKLCINNKLMDAAQTQANDMAENNLVKTTGSDKSSLKDRALAHGFKGEVVTEVVAAGYRTAVSVVDAWSKSQTALETIFSPTITVLGPGYAFDKTKKFIHFWAVDFSTGGCGDSESSDPIPKNTDNQESDASASVDSGNENDATAPSSEAEEEKTSVVTPITDPDDASTNPDKPAVVTAAAPAGNEEETTENPPPSNGVDDAATPDVADDSGNEDISDASPAPGAPAPLNSNAPELEVPTSDASDSEASPIPASDAPESEGPALDASELEASPIPASDAPELEVSTLDASDLEASPIPASNAPVPPSV</sequence>
<feature type="region of interest" description="Disordered" evidence="1">
    <location>
        <begin position="158"/>
        <end position="356"/>
    </location>
</feature>
<dbReference type="SUPFAM" id="SSF55797">
    <property type="entry name" value="PR-1-like"/>
    <property type="match status" value="1"/>
</dbReference>
<dbReference type="InterPro" id="IPR035940">
    <property type="entry name" value="CAP_sf"/>
</dbReference>
<evidence type="ECO:0000259" key="3">
    <source>
        <dbReference type="Pfam" id="PF00188"/>
    </source>
</evidence>
<reference evidence="4 5" key="1">
    <citation type="journal article" date="2021" name="Genome Biol.">
        <title>AFLAP: assembly-free linkage analysis pipeline using k-mers from genome sequencing data.</title>
        <authorList>
            <person name="Fletcher K."/>
            <person name="Zhang L."/>
            <person name="Gil J."/>
            <person name="Han R."/>
            <person name="Cavanaugh K."/>
            <person name="Michelmore R."/>
        </authorList>
    </citation>
    <scope>NUCLEOTIDE SEQUENCE [LARGE SCALE GENOMIC DNA]</scope>
    <source>
        <strain evidence="4 5">SF5</strain>
    </source>
</reference>
<organism evidence="4 5">
    <name type="scientific">Bremia lactucae</name>
    <name type="common">Lettuce downy mildew</name>
    <dbReference type="NCBI Taxonomy" id="4779"/>
    <lineage>
        <taxon>Eukaryota</taxon>
        <taxon>Sar</taxon>
        <taxon>Stramenopiles</taxon>
        <taxon>Oomycota</taxon>
        <taxon>Peronosporomycetes</taxon>
        <taxon>Peronosporales</taxon>
        <taxon>Peronosporaceae</taxon>
        <taxon>Bremia</taxon>
    </lineage>
</organism>
<dbReference type="Proteomes" id="UP000294530">
    <property type="component" value="Unassembled WGS sequence"/>
</dbReference>
<dbReference type="Pfam" id="PF00188">
    <property type="entry name" value="CAP"/>
    <property type="match status" value="1"/>
</dbReference>
<feature type="chain" id="PRO_5037883271" description="SCP domain-containing protein" evidence="2">
    <location>
        <begin position="23"/>
        <end position="356"/>
    </location>
</feature>
<dbReference type="InterPro" id="IPR014044">
    <property type="entry name" value="CAP_dom"/>
</dbReference>
<keyword evidence="5" id="KW-1185">Reference proteome</keyword>
<evidence type="ECO:0000256" key="1">
    <source>
        <dbReference type="SAM" id="MobiDB-lite"/>
    </source>
</evidence>
<evidence type="ECO:0000313" key="4">
    <source>
        <dbReference type="EMBL" id="TDH71362.1"/>
    </source>
</evidence>
<feature type="compositionally biased region" description="Polar residues" evidence="1">
    <location>
        <begin position="171"/>
        <end position="195"/>
    </location>
</feature>
<dbReference type="GeneID" id="94345773"/>